<evidence type="ECO:0000313" key="2">
    <source>
        <dbReference type="EMBL" id="CAH2210871.1"/>
    </source>
</evidence>
<accession>A0A8S4QJL1</accession>
<organism evidence="2 3">
    <name type="scientific">Pararge aegeria aegeria</name>
    <dbReference type="NCBI Taxonomy" id="348720"/>
    <lineage>
        <taxon>Eukaryota</taxon>
        <taxon>Metazoa</taxon>
        <taxon>Ecdysozoa</taxon>
        <taxon>Arthropoda</taxon>
        <taxon>Hexapoda</taxon>
        <taxon>Insecta</taxon>
        <taxon>Pterygota</taxon>
        <taxon>Neoptera</taxon>
        <taxon>Endopterygota</taxon>
        <taxon>Lepidoptera</taxon>
        <taxon>Glossata</taxon>
        <taxon>Ditrysia</taxon>
        <taxon>Papilionoidea</taxon>
        <taxon>Nymphalidae</taxon>
        <taxon>Satyrinae</taxon>
        <taxon>Satyrini</taxon>
        <taxon>Parargina</taxon>
        <taxon>Pararge</taxon>
    </lineage>
</organism>
<feature type="region of interest" description="Disordered" evidence="1">
    <location>
        <begin position="28"/>
        <end position="52"/>
    </location>
</feature>
<keyword evidence="3" id="KW-1185">Reference proteome</keyword>
<protein>
    <submittedName>
        <fullName evidence="2">Jg23989 protein</fullName>
    </submittedName>
</protein>
<dbReference type="EMBL" id="CAKXAJ010008493">
    <property type="protein sequence ID" value="CAH2210871.1"/>
    <property type="molecule type" value="Genomic_DNA"/>
</dbReference>
<evidence type="ECO:0000256" key="1">
    <source>
        <dbReference type="SAM" id="MobiDB-lite"/>
    </source>
</evidence>
<dbReference type="Proteomes" id="UP000838756">
    <property type="component" value="Unassembled WGS sequence"/>
</dbReference>
<feature type="non-terminal residue" evidence="2">
    <location>
        <position position="1"/>
    </location>
</feature>
<comment type="caution">
    <text evidence="2">The sequence shown here is derived from an EMBL/GenBank/DDBJ whole genome shotgun (WGS) entry which is preliminary data.</text>
</comment>
<sequence length="84" mass="9171">QYPIAVAVSSTGPRCPPLYSPIRLVRHPREDGTTDDDMAHRRSGRSEAAARGGAALTLTPLARYTSKPPVAAYKAPLRYRTDNH</sequence>
<dbReference type="AlphaFoldDB" id="A0A8S4QJL1"/>
<feature type="compositionally biased region" description="Basic and acidic residues" evidence="1">
    <location>
        <begin position="28"/>
        <end position="40"/>
    </location>
</feature>
<gene>
    <name evidence="2" type="primary">jg23989</name>
    <name evidence="2" type="ORF">PAEG_LOCUS2729</name>
</gene>
<name>A0A8S4QJL1_9NEOP</name>
<reference evidence="2" key="1">
    <citation type="submission" date="2022-03" db="EMBL/GenBank/DDBJ databases">
        <authorList>
            <person name="Lindestad O."/>
        </authorList>
    </citation>
    <scope>NUCLEOTIDE SEQUENCE</scope>
</reference>
<proteinExistence type="predicted"/>
<evidence type="ECO:0000313" key="3">
    <source>
        <dbReference type="Proteomes" id="UP000838756"/>
    </source>
</evidence>